<evidence type="ECO:0000256" key="1">
    <source>
        <dbReference type="SAM" id="SignalP"/>
    </source>
</evidence>
<reference evidence="2 3" key="1">
    <citation type="submission" date="2019-02" db="EMBL/GenBank/DDBJ databases">
        <title>Deep-cultivation of Planctomycetes and their phenomic and genomic characterization uncovers novel biology.</title>
        <authorList>
            <person name="Wiegand S."/>
            <person name="Jogler M."/>
            <person name="Boedeker C."/>
            <person name="Pinto D."/>
            <person name="Vollmers J."/>
            <person name="Rivas-Marin E."/>
            <person name="Kohn T."/>
            <person name="Peeters S.H."/>
            <person name="Heuer A."/>
            <person name="Rast P."/>
            <person name="Oberbeckmann S."/>
            <person name="Bunk B."/>
            <person name="Jeske O."/>
            <person name="Meyerdierks A."/>
            <person name="Storesund J.E."/>
            <person name="Kallscheuer N."/>
            <person name="Luecker S."/>
            <person name="Lage O.M."/>
            <person name="Pohl T."/>
            <person name="Merkel B.J."/>
            <person name="Hornburger P."/>
            <person name="Mueller R.-W."/>
            <person name="Bruemmer F."/>
            <person name="Labrenz M."/>
            <person name="Spormann A.M."/>
            <person name="Op den Camp H."/>
            <person name="Overmann J."/>
            <person name="Amann R."/>
            <person name="Jetten M.S.M."/>
            <person name="Mascher T."/>
            <person name="Medema M.H."/>
            <person name="Devos D.P."/>
            <person name="Kaster A.-K."/>
            <person name="Ovreas L."/>
            <person name="Rohde M."/>
            <person name="Galperin M.Y."/>
            <person name="Jogler C."/>
        </authorList>
    </citation>
    <scope>NUCLEOTIDE SEQUENCE [LARGE SCALE GENOMIC DNA]</scope>
    <source>
        <strain evidence="2 3">Pla175</strain>
    </source>
</reference>
<dbReference type="InterPro" id="IPR029058">
    <property type="entry name" value="AB_hydrolase_fold"/>
</dbReference>
<dbReference type="EMBL" id="CP036291">
    <property type="protein sequence ID" value="QDU88123.1"/>
    <property type="molecule type" value="Genomic_DNA"/>
</dbReference>
<evidence type="ECO:0000313" key="2">
    <source>
        <dbReference type="EMBL" id="QDU88123.1"/>
    </source>
</evidence>
<keyword evidence="3" id="KW-1185">Reference proteome</keyword>
<protein>
    <submittedName>
        <fullName evidence="2">Alpha/beta hydrolase family protein</fullName>
    </submittedName>
</protein>
<dbReference type="OrthoDB" id="282214at2"/>
<sequence precursor="true">MRPKICCVAVVLTLLAVAPPCAAAPRGKAEPAQIIDLLTKDGVTLKITYYQSPGGKDSAVVVLLPDLKDSRGLMTSMATRLQSPGPADAHKPMAAVTVDLRGHGDSVSRVLASGRTGEISASRLRKSDYVAMVLEDMEAVRRFLVEKNDSGELNLNRLAIVGAGLGASVATNWAARDWSAPPLAVGKQGQDVKTLVLVSPRWNFNGLTMQDALRQRGVASDVAFMILYGNEDRKAASDAQRVYDQLARSRPAVSPDSKEPSDLMKVDTAETRLQGTQFMKQGGAQVEDLVIRFISKHTVEPNYPWTDRP</sequence>
<dbReference type="AlphaFoldDB" id="A0A518D9L2"/>
<feature type="signal peptide" evidence="1">
    <location>
        <begin position="1"/>
        <end position="23"/>
    </location>
</feature>
<dbReference type="KEGG" id="pnd:Pla175_14940"/>
<dbReference type="Proteomes" id="UP000317429">
    <property type="component" value="Chromosome"/>
</dbReference>
<keyword evidence="1" id="KW-0732">Signal</keyword>
<keyword evidence="2" id="KW-0378">Hydrolase</keyword>
<dbReference type="GO" id="GO:0016787">
    <property type="term" value="F:hydrolase activity"/>
    <property type="evidence" value="ECO:0007669"/>
    <property type="project" value="UniProtKB-KW"/>
</dbReference>
<proteinExistence type="predicted"/>
<dbReference type="RefSeq" id="WP_145282711.1">
    <property type="nucleotide sequence ID" value="NZ_CP036291.1"/>
</dbReference>
<feature type="chain" id="PRO_5022131999" evidence="1">
    <location>
        <begin position="24"/>
        <end position="309"/>
    </location>
</feature>
<dbReference type="Gene3D" id="3.40.50.1820">
    <property type="entry name" value="alpha/beta hydrolase"/>
    <property type="match status" value="1"/>
</dbReference>
<organism evidence="2 3">
    <name type="scientific">Pirellulimonas nuda</name>
    <dbReference type="NCBI Taxonomy" id="2528009"/>
    <lineage>
        <taxon>Bacteria</taxon>
        <taxon>Pseudomonadati</taxon>
        <taxon>Planctomycetota</taxon>
        <taxon>Planctomycetia</taxon>
        <taxon>Pirellulales</taxon>
        <taxon>Lacipirellulaceae</taxon>
        <taxon>Pirellulimonas</taxon>
    </lineage>
</organism>
<name>A0A518D9L2_9BACT</name>
<evidence type="ECO:0000313" key="3">
    <source>
        <dbReference type="Proteomes" id="UP000317429"/>
    </source>
</evidence>
<gene>
    <name evidence="2" type="ORF">Pla175_14940</name>
</gene>
<accession>A0A518D9L2</accession>
<dbReference type="SUPFAM" id="SSF53474">
    <property type="entry name" value="alpha/beta-Hydrolases"/>
    <property type="match status" value="1"/>
</dbReference>